<dbReference type="CDD" id="cd00054">
    <property type="entry name" value="EGF_CA"/>
    <property type="match status" value="1"/>
</dbReference>
<evidence type="ECO:0000259" key="6">
    <source>
        <dbReference type="PROSITE" id="PS01186"/>
    </source>
</evidence>
<proteinExistence type="predicted"/>
<sequence>MDLFTQAWYSCAPGFWGLDCSSVCPCQLNSTCINNIYDYSCSCLSNTWGFNCDKKCKDCHGAPCDDGATGTGNCICNSSQYGQECLPCLCVHGYCSSGFNGTGCICYDGYSGMYCDNSHISTSTVIAVSVVLPCVVIIIIVILAYFGWKSAVMDISDLPEDLRWYFDRIRVKSEAGWTEYEKGLKMKNVASDKKYTKKLSSLMKELDGGSLQWKKAHAIFNLTLQNNFLGYRRVTLSRHKSSPGLFKKDYHHNEMRDWVMVQFNNHVKNFGWNFSLELPILPVIHGTNASTAKSICATGFAALSSLDAGFYGKGIYVTSSCLYALPYYASKTQPAILVCLATPGNVSPIIEDINGSDSWLGRAVPNGFQSHFVITAKNGKVIKNREEKFYNELVLPTEGQLLPIFMIRLAKAPLQELLKQFNRKVSTNQ</sequence>
<organism evidence="7">
    <name type="scientific">Arcella intermedia</name>
    <dbReference type="NCBI Taxonomy" id="1963864"/>
    <lineage>
        <taxon>Eukaryota</taxon>
        <taxon>Amoebozoa</taxon>
        <taxon>Tubulinea</taxon>
        <taxon>Elardia</taxon>
        <taxon>Arcellinida</taxon>
        <taxon>Sphaerothecina</taxon>
        <taxon>Arcellidae</taxon>
        <taxon>Arcella</taxon>
    </lineage>
</organism>
<keyword evidence="4" id="KW-0472">Membrane</keyword>
<evidence type="ECO:0000256" key="1">
    <source>
        <dbReference type="ARBA" id="ARBA00022536"/>
    </source>
</evidence>
<dbReference type="InterPro" id="IPR051022">
    <property type="entry name" value="Notch_Cell-Fate_Det"/>
</dbReference>
<keyword evidence="3" id="KW-1015">Disulfide bond</keyword>
<evidence type="ECO:0000256" key="4">
    <source>
        <dbReference type="SAM" id="Phobius"/>
    </source>
</evidence>
<protein>
    <recommendedName>
        <fullName evidence="5 6">EGF-like domain-containing protein</fullName>
    </recommendedName>
</protein>
<dbReference type="InterPro" id="IPR000742">
    <property type="entry name" value="EGF"/>
</dbReference>
<dbReference type="PANTHER" id="PTHR24049">
    <property type="entry name" value="CRUMBS FAMILY MEMBER"/>
    <property type="match status" value="1"/>
</dbReference>
<evidence type="ECO:0000256" key="2">
    <source>
        <dbReference type="ARBA" id="ARBA00022737"/>
    </source>
</evidence>
<feature type="domain" description="EGF-like" evidence="6">
    <location>
        <begin position="104"/>
        <end position="115"/>
    </location>
</feature>
<keyword evidence="4" id="KW-0812">Transmembrane</keyword>
<feature type="transmembrane region" description="Helical" evidence="4">
    <location>
        <begin position="125"/>
        <end position="148"/>
    </location>
</feature>
<dbReference type="PROSITE" id="PS01186">
    <property type="entry name" value="EGF_2"/>
    <property type="match status" value="1"/>
</dbReference>
<dbReference type="InterPro" id="IPR000152">
    <property type="entry name" value="EGF-type_Asp/Asn_hydroxyl_site"/>
</dbReference>
<dbReference type="Gene3D" id="3.90.228.10">
    <property type="match status" value="1"/>
</dbReference>
<keyword evidence="1" id="KW-0245">EGF-like domain</keyword>
<dbReference type="EMBL" id="GIBP01002818">
    <property type="protein sequence ID" value="NDV31787.1"/>
    <property type="molecule type" value="Transcribed_RNA"/>
</dbReference>
<dbReference type="PROSITE" id="PS00010">
    <property type="entry name" value="ASX_HYDROXYL"/>
    <property type="match status" value="1"/>
</dbReference>
<keyword evidence="2" id="KW-0677">Repeat</keyword>
<evidence type="ECO:0000256" key="3">
    <source>
        <dbReference type="ARBA" id="ARBA00023157"/>
    </source>
</evidence>
<dbReference type="AlphaFoldDB" id="A0A6B2L4J1"/>
<dbReference type="SUPFAM" id="SSF56399">
    <property type="entry name" value="ADP-ribosylation"/>
    <property type="match status" value="1"/>
</dbReference>
<name>A0A6B2L4J1_9EUKA</name>
<reference evidence="7" key="1">
    <citation type="journal article" date="2020" name="J. Eukaryot. Microbiol.">
        <title>De novo Sequencing, Assembly and Annotation of the Transcriptome for the Free-Living Testate Amoeba Arcella intermedia.</title>
        <authorList>
            <person name="Ribeiro G.M."/>
            <person name="Porfirio-Sousa A.L."/>
            <person name="Maurer-Alcala X.X."/>
            <person name="Katz L.A."/>
            <person name="Lahr D.J.G."/>
        </authorList>
    </citation>
    <scope>NUCLEOTIDE SEQUENCE</scope>
</reference>
<dbReference type="PROSITE" id="PS00022">
    <property type="entry name" value="EGF_1"/>
    <property type="match status" value="1"/>
</dbReference>
<keyword evidence="4" id="KW-1133">Transmembrane helix</keyword>
<feature type="domain" description="EGF-like" evidence="5">
    <location>
        <begin position="41"/>
        <end position="52"/>
    </location>
</feature>
<evidence type="ECO:0000259" key="5">
    <source>
        <dbReference type="PROSITE" id="PS00022"/>
    </source>
</evidence>
<dbReference type="SMART" id="SM00181">
    <property type="entry name" value="EGF"/>
    <property type="match status" value="2"/>
</dbReference>
<evidence type="ECO:0000313" key="7">
    <source>
        <dbReference type="EMBL" id="NDV31787.1"/>
    </source>
</evidence>
<accession>A0A6B2L4J1</accession>